<evidence type="ECO:0000256" key="3">
    <source>
        <dbReference type="SAM" id="Phobius"/>
    </source>
</evidence>
<dbReference type="InterPro" id="IPR053951">
    <property type="entry name" value="K_trans_N"/>
</dbReference>
<dbReference type="GO" id="GO:0005886">
    <property type="term" value="C:plasma membrane"/>
    <property type="evidence" value="ECO:0007669"/>
    <property type="project" value="UniProtKB-SubCell"/>
</dbReference>
<feature type="transmembrane region" description="Helical" evidence="3">
    <location>
        <begin position="238"/>
        <end position="260"/>
    </location>
</feature>
<dbReference type="InterPro" id="IPR003855">
    <property type="entry name" value="K+_transporter"/>
</dbReference>
<gene>
    <name evidence="5" type="ORF">Lalb_Chr02g0156911</name>
</gene>
<dbReference type="Proteomes" id="UP000447434">
    <property type="component" value="Chromosome 2"/>
</dbReference>
<dbReference type="EMBL" id="WOCE01000002">
    <property type="protein sequence ID" value="KAE9619782.1"/>
    <property type="molecule type" value="Genomic_DNA"/>
</dbReference>
<evidence type="ECO:0000313" key="6">
    <source>
        <dbReference type="Proteomes" id="UP000447434"/>
    </source>
</evidence>
<dbReference type="GO" id="GO:0015079">
    <property type="term" value="F:potassium ion transmembrane transporter activity"/>
    <property type="evidence" value="ECO:0007669"/>
    <property type="project" value="InterPro"/>
</dbReference>
<feature type="transmembrane region" description="Helical" evidence="3">
    <location>
        <begin position="204"/>
        <end position="231"/>
    </location>
</feature>
<keyword evidence="3" id="KW-0472">Membrane</keyword>
<feature type="domain" description="K+ potassium transporter integral membrane" evidence="4">
    <location>
        <begin position="23"/>
        <end position="357"/>
    </location>
</feature>
<feature type="transmembrane region" description="Helical" evidence="3">
    <location>
        <begin position="151"/>
        <end position="184"/>
    </location>
</feature>
<organism evidence="5 6">
    <name type="scientific">Lupinus albus</name>
    <name type="common">White lupine</name>
    <name type="synonym">Lupinus termis</name>
    <dbReference type="NCBI Taxonomy" id="3870"/>
    <lineage>
        <taxon>Eukaryota</taxon>
        <taxon>Viridiplantae</taxon>
        <taxon>Streptophyta</taxon>
        <taxon>Embryophyta</taxon>
        <taxon>Tracheophyta</taxon>
        <taxon>Spermatophyta</taxon>
        <taxon>Magnoliopsida</taxon>
        <taxon>eudicotyledons</taxon>
        <taxon>Gunneridae</taxon>
        <taxon>Pentapetalae</taxon>
        <taxon>rosids</taxon>
        <taxon>fabids</taxon>
        <taxon>Fabales</taxon>
        <taxon>Fabaceae</taxon>
        <taxon>Papilionoideae</taxon>
        <taxon>50 kb inversion clade</taxon>
        <taxon>genistoids sensu lato</taxon>
        <taxon>core genistoids</taxon>
        <taxon>Genisteae</taxon>
        <taxon>Lupinus</taxon>
    </lineage>
</organism>
<keyword evidence="3" id="KW-0812">Transmembrane</keyword>
<comment type="caution">
    <text evidence="5">The sequence shown here is derived from an EMBL/GenBank/DDBJ whole genome shotgun (WGS) entry which is preliminary data.</text>
</comment>
<evidence type="ECO:0000313" key="5">
    <source>
        <dbReference type="EMBL" id="KAE9619782.1"/>
    </source>
</evidence>
<sequence>MDLESGAPTSQLSWVNFSRTLMLAYQSFGVVYGDLSTSPLYVYSSTFNGKSQKFHNEDTIFGAFSMIFWTLTIIPLLKYVFILLSADDNGEGGAFALYTLLCRHAKFNLLPNQQESDKEISAYKYGHSSQSDAASPLKVFLEKHKMFRTALLIIVLLGTCMVIGDGVLTPAISVLSSVSGLLVIDKKFTRGVSILIFRESSIRISSFLISCSFAGELALLACVILVGLFALQHYGTHNVAFLFAPILTIWLVSIFVVGLYNTIYWNPKIVRALSPYYILKFFNDTHKQGWMSLGGIILCTTGTEAMFADLGHFTAMSIRLAFAFFIYPCLVMQYMGQAAFLSKNLDSIDSSFYDSIPG</sequence>
<dbReference type="Pfam" id="PF02705">
    <property type="entry name" value="K_trans"/>
    <property type="match status" value="1"/>
</dbReference>
<dbReference type="OrthoDB" id="504708at2759"/>
<evidence type="ECO:0000256" key="2">
    <source>
        <dbReference type="ARBA" id="ARBA00008440"/>
    </source>
</evidence>
<reference evidence="6" key="1">
    <citation type="journal article" date="2020" name="Nat. Commun.">
        <title>Genome sequence of the cluster root forming white lupin.</title>
        <authorList>
            <person name="Hufnagel B."/>
            <person name="Marques A."/>
            <person name="Soriano A."/>
            <person name="Marques L."/>
            <person name="Divol F."/>
            <person name="Doumas P."/>
            <person name="Sallet E."/>
            <person name="Mancinotti D."/>
            <person name="Carrere S."/>
            <person name="Marande W."/>
            <person name="Arribat S."/>
            <person name="Keller J."/>
            <person name="Huneau C."/>
            <person name="Blein T."/>
            <person name="Aime D."/>
            <person name="Laguerre M."/>
            <person name="Taylor J."/>
            <person name="Schubert V."/>
            <person name="Nelson M."/>
            <person name="Geu-Flores F."/>
            <person name="Crespi M."/>
            <person name="Gallardo-Guerrero K."/>
            <person name="Delaux P.-M."/>
            <person name="Salse J."/>
            <person name="Berges H."/>
            <person name="Guyot R."/>
            <person name="Gouzy J."/>
            <person name="Peret B."/>
        </authorList>
    </citation>
    <scope>NUCLEOTIDE SEQUENCE [LARGE SCALE GENOMIC DNA]</scope>
    <source>
        <strain evidence="6">cv. Amiga</strain>
    </source>
</reference>
<dbReference type="PANTHER" id="PTHR30540:SF83">
    <property type="entry name" value="K+ POTASSIUM TRANSPORTER"/>
    <property type="match status" value="1"/>
</dbReference>
<feature type="transmembrane region" description="Helical" evidence="3">
    <location>
        <begin position="289"/>
        <end position="308"/>
    </location>
</feature>
<feature type="transmembrane region" description="Helical" evidence="3">
    <location>
        <begin position="320"/>
        <end position="340"/>
    </location>
</feature>
<proteinExistence type="inferred from homology"/>
<dbReference type="AlphaFoldDB" id="A0A6A4R2G8"/>
<accession>A0A6A4R2G8</accession>
<evidence type="ECO:0000259" key="4">
    <source>
        <dbReference type="Pfam" id="PF02705"/>
    </source>
</evidence>
<name>A0A6A4R2G8_LUPAL</name>
<feature type="transmembrane region" description="Helical" evidence="3">
    <location>
        <begin position="60"/>
        <end position="81"/>
    </location>
</feature>
<comment type="similarity">
    <text evidence="2">Belongs to the HAK/KUP transporter (TC 2.A.72.3) family.</text>
</comment>
<keyword evidence="3" id="KW-1133">Transmembrane helix</keyword>
<keyword evidence="6" id="KW-1185">Reference proteome</keyword>
<comment type="subcellular location">
    <subcellularLocation>
        <location evidence="1">Cell membrane</location>
        <topology evidence="1">Multi-pass membrane protein</topology>
    </subcellularLocation>
</comment>
<evidence type="ECO:0000256" key="1">
    <source>
        <dbReference type="ARBA" id="ARBA00004651"/>
    </source>
</evidence>
<protein>
    <submittedName>
        <fullName evidence="5">Putative potassium transporter</fullName>
    </submittedName>
</protein>
<dbReference type="PANTHER" id="PTHR30540">
    <property type="entry name" value="OSMOTIC STRESS POTASSIUM TRANSPORTER"/>
    <property type="match status" value="1"/>
</dbReference>